<accession>A0AAD3RRE6</accession>
<comment type="caution">
    <text evidence="7">The sequence shown here is derived from an EMBL/GenBank/DDBJ whole genome shotgun (WGS) entry which is preliminary data.</text>
</comment>
<evidence type="ECO:0000313" key="7">
    <source>
        <dbReference type="EMBL" id="GLJ59111.1"/>
    </source>
</evidence>
<dbReference type="InterPro" id="IPR036612">
    <property type="entry name" value="KH_dom_type_1_sf"/>
</dbReference>
<dbReference type="Pfam" id="PF00013">
    <property type="entry name" value="KH_1"/>
    <property type="match status" value="1"/>
</dbReference>
<feature type="compositionally biased region" description="Basic and acidic residues" evidence="5">
    <location>
        <begin position="100"/>
        <end position="114"/>
    </location>
</feature>
<dbReference type="GO" id="GO:0045087">
    <property type="term" value="P:innate immune response"/>
    <property type="evidence" value="ECO:0007669"/>
    <property type="project" value="TreeGrafter"/>
</dbReference>
<dbReference type="EMBL" id="BSEH01000700">
    <property type="protein sequence ID" value="GLJ59111.1"/>
    <property type="molecule type" value="Genomic_DNA"/>
</dbReference>
<proteinExistence type="predicted"/>
<evidence type="ECO:0000256" key="2">
    <source>
        <dbReference type="ARBA" id="ARBA00023043"/>
    </source>
</evidence>
<reference evidence="7" key="1">
    <citation type="submission" date="2022-12" db="EMBL/GenBank/DDBJ databases">
        <title>Chromosome-Level Genome Assembly of Japanese Cedar (Cryptomeriajaponica D. Don).</title>
        <authorList>
            <person name="Fujino T."/>
            <person name="Yamaguchi K."/>
            <person name="Yokoyama T."/>
            <person name="Hamanaka T."/>
            <person name="Harazono Y."/>
            <person name="Kamada H."/>
            <person name="Kobayashi W."/>
            <person name="Ujino-Ihara T."/>
            <person name="Uchiyama K."/>
            <person name="Matsumoto A."/>
            <person name="Izuno A."/>
            <person name="Tsumura Y."/>
            <person name="Toyoda A."/>
            <person name="Shigenobu S."/>
            <person name="Moriguchi Y."/>
            <person name="Ueno S."/>
            <person name="Kasahara M."/>
        </authorList>
    </citation>
    <scope>NUCLEOTIDE SEQUENCE</scope>
</reference>
<feature type="region of interest" description="Disordered" evidence="5">
    <location>
        <begin position="218"/>
        <end position="276"/>
    </location>
</feature>
<keyword evidence="8" id="KW-1185">Reference proteome</keyword>
<dbReference type="Proteomes" id="UP001234787">
    <property type="component" value="Unassembled WGS sequence"/>
</dbReference>
<organism evidence="7 8">
    <name type="scientific">Cryptomeria japonica</name>
    <name type="common">Japanese cedar</name>
    <name type="synonym">Cupressus japonica</name>
    <dbReference type="NCBI Taxonomy" id="3369"/>
    <lineage>
        <taxon>Eukaryota</taxon>
        <taxon>Viridiplantae</taxon>
        <taxon>Streptophyta</taxon>
        <taxon>Embryophyta</taxon>
        <taxon>Tracheophyta</taxon>
        <taxon>Spermatophyta</taxon>
        <taxon>Pinopsida</taxon>
        <taxon>Pinidae</taxon>
        <taxon>Conifers II</taxon>
        <taxon>Cupressales</taxon>
        <taxon>Cupressaceae</taxon>
        <taxon>Cryptomeria</taxon>
    </lineage>
</organism>
<feature type="domain" description="K Homology" evidence="6">
    <location>
        <begin position="283"/>
        <end position="352"/>
    </location>
</feature>
<evidence type="ECO:0000313" key="8">
    <source>
        <dbReference type="Proteomes" id="UP001234787"/>
    </source>
</evidence>
<protein>
    <recommendedName>
        <fullName evidence="6">K Homology domain-containing protein</fullName>
    </recommendedName>
</protein>
<gene>
    <name evidence="7" type="ORF">SUGI_1493080</name>
</gene>
<evidence type="ECO:0000256" key="3">
    <source>
        <dbReference type="ARBA" id="ARBA00023054"/>
    </source>
</evidence>
<feature type="compositionally biased region" description="Low complexity" evidence="5">
    <location>
        <begin position="226"/>
        <end position="276"/>
    </location>
</feature>
<dbReference type="InterPro" id="IPR004087">
    <property type="entry name" value="KH_dom"/>
</dbReference>
<keyword evidence="3" id="KW-0175">Coiled coil</keyword>
<keyword evidence="2" id="KW-0040">ANK repeat</keyword>
<dbReference type="PROSITE" id="PS50084">
    <property type="entry name" value="KH_TYPE_1"/>
    <property type="match status" value="1"/>
</dbReference>
<feature type="region of interest" description="Disordered" evidence="5">
    <location>
        <begin position="420"/>
        <end position="442"/>
    </location>
</feature>
<dbReference type="AlphaFoldDB" id="A0AAD3RRE6"/>
<feature type="compositionally biased region" description="Basic residues" evidence="5">
    <location>
        <begin position="86"/>
        <end position="99"/>
    </location>
</feature>
<feature type="compositionally biased region" description="Low complexity" evidence="5">
    <location>
        <begin position="127"/>
        <end position="161"/>
    </location>
</feature>
<evidence type="ECO:0000256" key="5">
    <source>
        <dbReference type="SAM" id="MobiDB-lite"/>
    </source>
</evidence>
<keyword evidence="1" id="KW-0677">Repeat</keyword>
<dbReference type="InterPro" id="IPR047373">
    <property type="entry name" value="KH-I_MASK"/>
</dbReference>
<feature type="compositionally biased region" description="Acidic residues" evidence="5">
    <location>
        <begin position="162"/>
        <end position="171"/>
    </location>
</feature>
<dbReference type="Gene3D" id="3.30.1370.10">
    <property type="entry name" value="K Homology domain, type 1"/>
    <property type="match status" value="1"/>
</dbReference>
<evidence type="ECO:0000256" key="4">
    <source>
        <dbReference type="PROSITE-ProRule" id="PRU00117"/>
    </source>
</evidence>
<dbReference type="CDD" id="cd22404">
    <property type="entry name" value="KH-I_MASK"/>
    <property type="match status" value="1"/>
</dbReference>
<dbReference type="InterPro" id="IPR051631">
    <property type="entry name" value="Ankyrin-KH/SAM_domain"/>
</dbReference>
<name>A0AAD3RRE6_CRYJA</name>
<sequence length="558" mass="60971">MAGFRRGHVKVVKLMVRHVTQFPSDQEINRFMALVNEKDMTKKCLQCMEIIHQAKERQAAEANKHASILLQEIDQERSREETRKAAAARRREKKRQKKKEKQEQMRAKSGDLKENIGSTQHKKDSVNNTNKNKQQKNSSNGTQIQENNNNESSSDESSSSSDNDDQDSFIDDGESLDLLEIINRDMLLAGNLNNKRPLAYSKQQVQQVQQSQQATKLSIQSKLQARSSQPQQNISRQQPQSSSATVTTTSTSTPTPTSTSIATSIATPTSTSSATSTAVKEIVRKSKKVIVPASAISRVIGRGGCNINTVREVSCAHIEVEKQKGQADRGVIIKGTAEATRIAQQMIYALINESNKDLNEVIKKLGLQRPILNASNIPSKYMSTSSSISSSSSSKSTYTNSSLHTSIISSVGVWNNSTAANMSNRKKTSVRAQPPRTSVRSPAVASSYNVPCSIATTSYLSTSAINDRTINTFLQHPSPAHNQTSPQSQIKTPSEASIAAIAQQIAAVGQRQQQQSQFDPLTNALGAAVTEALVPGLTESLINANDINETLKEQSDEH</sequence>
<dbReference type="SUPFAM" id="SSF54791">
    <property type="entry name" value="Eukaryotic type KH-domain (KH-domain type I)"/>
    <property type="match status" value="1"/>
</dbReference>
<feature type="compositionally biased region" description="Basic and acidic residues" evidence="5">
    <location>
        <begin position="75"/>
        <end position="84"/>
    </location>
</feature>
<dbReference type="GO" id="GO:0003723">
    <property type="term" value="F:RNA binding"/>
    <property type="evidence" value="ECO:0007669"/>
    <property type="project" value="UniProtKB-UniRule"/>
</dbReference>
<dbReference type="InterPro" id="IPR004088">
    <property type="entry name" value="KH_dom_type_1"/>
</dbReference>
<dbReference type="GO" id="GO:0005737">
    <property type="term" value="C:cytoplasm"/>
    <property type="evidence" value="ECO:0007669"/>
    <property type="project" value="TreeGrafter"/>
</dbReference>
<evidence type="ECO:0000259" key="6">
    <source>
        <dbReference type="SMART" id="SM00322"/>
    </source>
</evidence>
<dbReference type="PANTHER" id="PTHR23206:SF8">
    <property type="entry name" value="ANKYRIN REPEAT AND KH DOMAIN-CONTAINING 1"/>
    <property type="match status" value="1"/>
</dbReference>
<evidence type="ECO:0000256" key="1">
    <source>
        <dbReference type="ARBA" id="ARBA00022737"/>
    </source>
</evidence>
<feature type="region of interest" description="Disordered" evidence="5">
    <location>
        <begin position="75"/>
        <end position="171"/>
    </location>
</feature>
<dbReference type="SMART" id="SM00322">
    <property type="entry name" value="KH"/>
    <property type="match status" value="1"/>
</dbReference>
<keyword evidence="4" id="KW-0694">RNA-binding</keyword>
<dbReference type="PANTHER" id="PTHR23206">
    <property type="entry name" value="MASK PROTEIN"/>
    <property type="match status" value="1"/>
</dbReference>